<reference evidence="2 3" key="1">
    <citation type="journal article" date="2024" name="Nat. Commun.">
        <title>Phylogenomics reveals the evolutionary origins of lichenization in chlorophyte algae.</title>
        <authorList>
            <person name="Puginier C."/>
            <person name="Libourel C."/>
            <person name="Otte J."/>
            <person name="Skaloud P."/>
            <person name="Haon M."/>
            <person name="Grisel S."/>
            <person name="Petersen M."/>
            <person name="Berrin J.G."/>
            <person name="Delaux P.M."/>
            <person name="Dal Grande F."/>
            <person name="Keller J."/>
        </authorList>
    </citation>
    <scope>NUCLEOTIDE SEQUENCE [LARGE SCALE GENOMIC DNA]</scope>
    <source>
        <strain evidence="2 3">SAG 216-7</strain>
    </source>
</reference>
<gene>
    <name evidence="2" type="ORF">WJX75_006634</name>
</gene>
<dbReference type="InterPro" id="IPR021511">
    <property type="entry name" value="DUF3172"/>
</dbReference>
<evidence type="ECO:0000313" key="3">
    <source>
        <dbReference type="Proteomes" id="UP001491310"/>
    </source>
</evidence>
<dbReference type="Proteomes" id="UP001491310">
    <property type="component" value="Unassembled WGS sequence"/>
</dbReference>
<accession>A0ABR2YMB4</accession>
<organism evidence="2 3">
    <name type="scientific">Coccomyxa subellipsoidea</name>
    <dbReference type="NCBI Taxonomy" id="248742"/>
    <lineage>
        <taxon>Eukaryota</taxon>
        <taxon>Viridiplantae</taxon>
        <taxon>Chlorophyta</taxon>
        <taxon>core chlorophytes</taxon>
        <taxon>Trebouxiophyceae</taxon>
        <taxon>Trebouxiophyceae incertae sedis</taxon>
        <taxon>Coccomyxaceae</taxon>
        <taxon>Coccomyxa</taxon>
    </lineage>
</organism>
<keyword evidence="3" id="KW-1185">Reference proteome</keyword>
<feature type="region of interest" description="Disordered" evidence="1">
    <location>
        <begin position="176"/>
        <end position="203"/>
    </location>
</feature>
<dbReference type="Pfam" id="PF11371">
    <property type="entry name" value="DUF3172"/>
    <property type="match status" value="1"/>
</dbReference>
<sequence>MRLRVNAEYSRQNSSGYNRAPVGDRYRDRGQYDYPPPREGSGQEPPPTQENYGVWFNSEATFYPSNVASTEVIDRRTPNSEVCMANGYSSMVFDERVFVSFNPFNVYVTQPEVKPGCVLRRANIGLLEKKKLVTDREVGACTKNMNTFGFVGDLNGSPEVSCVYHSEDGENQFLRDPKRSVMGDGFQPHELLDTKKTQAPAQN</sequence>
<evidence type="ECO:0000313" key="2">
    <source>
        <dbReference type="EMBL" id="KAK9907591.1"/>
    </source>
</evidence>
<protein>
    <submittedName>
        <fullName evidence="2">Uncharacterized protein</fullName>
    </submittedName>
</protein>
<evidence type="ECO:0000256" key="1">
    <source>
        <dbReference type="SAM" id="MobiDB-lite"/>
    </source>
</evidence>
<name>A0ABR2YMB4_9CHLO</name>
<proteinExistence type="predicted"/>
<feature type="region of interest" description="Disordered" evidence="1">
    <location>
        <begin position="1"/>
        <end position="51"/>
    </location>
</feature>
<feature type="compositionally biased region" description="Basic and acidic residues" evidence="1">
    <location>
        <begin position="22"/>
        <end position="31"/>
    </location>
</feature>
<feature type="compositionally biased region" description="Pro residues" evidence="1">
    <location>
        <begin position="34"/>
        <end position="48"/>
    </location>
</feature>
<comment type="caution">
    <text evidence="2">The sequence shown here is derived from an EMBL/GenBank/DDBJ whole genome shotgun (WGS) entry which is preliminary data.</text>
</comment>
<dbReference type="EMBL" id="JALJOT010000009">
    <property type="protein sequence ID" value="KAK9907591.1"/>
    <property type="molecule type" value="Genomic_DNA"/>
</dbReference>